<proteinExistence type="predicted"/>
<dbReference type="InterPro" id="IPR006869">
    <property type="entry name" value="DUF547"/>
</dbReference>
<dbReference type="PANTHER" id="PTHR46361">
    <property type="entry name" value="ELECTRON CARRIER/ PROTEIN DISULFIDE OXIDOREDUCTASE"/>
    <property type="match status" value="1"/>
</dbReference>
<dbReference type="EMBL" id="JBHSJH010000003">
    <property type="protein sequence ID" value="MFC4893125.1"/>
    <property type="molecule type" value="Genomic_DNA"/>
</dbReference>
<reference evidence="3" key="1">
    <citation type="journal article" date="2019" name="Int. J. Syst. Evol. Microbiol.">
        <title>The Global Catalogue of Microorganisms (GCM) 10K type strain sequencing project: providing services to taxonomists for standard genome sequencing and annotation.</title>
        <authorList>
            <consortium name="The Broad Institute Genomics Platform"/>
            <consortium name="The Broad Institute Genome Sequencing Center for Infectious Disease"/>
            <person name="Wu L."/>
            <person name="Ma J."/>
        </authorList>
    </citation>
    <scope>NUCLEOTIDE SEQUENCE [LARGE SCALE GENOMIC DNA]</scope>
    <source>
        <strain evidence="3">CGMCC 1.13718</strain>
    </source>
</reference>
<sequence>MRKYFVAGILLFWAVLGFSAQKAEEWKYWDHSDKDSKQVIDFDPWQQFLNKYLVTVDEQTYVKYDQVSQKDQESLEKAIDDYSKLNILSYNTNQQLAYWINMYNMLTVDLILKNKGITSIRQIDPKWFGASTGVWDKTVIKIEGKDITLNDIEHRILRPIWQDPRIHATLNCASISCPNLSTQAFEGNIIDKQLYDAFSNFINSPKGVKVDGTGLSISKIFFWYQTDFGSKKSMADYIYNYSKDPKVKEYVQKAHKINYQNYNWNLNIYKGH</sequence>
<protein>
    <submittedName>
        <fullName evidence="2">DUF547 domain-containing protein</fullName>
    </submittedName>
</protein>
<comment type="caution">
    <text evidence="2">The sequence shown here is derived from an EMBL/GenBank/DDBJ whole genome shotgun (WGS) entry which is preliminary data.</text>
</comment>
<dbReference type="Proteomes" id="UP001595926">
    <property type="component" value="Unassembled WGS sequence"/>
</dbReference>
<keyword evidence="3" id="KW-1185">Reference proteome</keyword>
<dbReference type="RefSeq" id="WP_119330894.1">
    <property type="nucleotide sequence ID" value="NZ_JBHSJH010000003.1"/>
</dbReference>
<dbReference type="PANTHER" id="PTHR46361:SF3">
    <property type="entry name" value="ELECTRON CARRIER_ PROTEIN DISULFIDE OXIDOREDUCTASE"/>
    <property type="match status" value="1"/>
</dbReference>
<evidence type="ECO:0000313" key="3">
    <source>
        <dbReference type="Proteomes" id="UP001595926"/>
    </source>
</evidence>
<dbReference type="Pfam" id="PF04784">
    <property type="entry name" value="DUF547"/>
    <property type="match status" value="1"/>
</dbReference>
<accession>A0ABV9TFQ5</accession>
<gene>
    <name evidence="2" type="ORF">ACFPDQ_08695</name>
</gene>
<evidence type="ECO:0000313" key="2">
    <source>
        <dbReference type="EMBL" id="MFC4893125.1"/>
    </source>
</evidence>
<organism evidence="2 3">
    <name type="scientific">Pseudofrancisella aestuarii</name>
    <dbReference type="NCBI Taxonomy" id="2670347"/>
    <lineage>
        <taxon>Bacteria</taxon>
        <taxon>Pseudomonadati</taxon>
        <taxon>Pseudomonadota</taxon>
        <taxon>Gammaproteobacteria</taxon>
        <taxon>Thiotrichales</taxon>
        <taxon>Francisellaceae</taxon>
        <taxon>Pseudofrancisella</taxon>
    </lineage>
</organism>
<feature type="domain" description="DUF547" evidence="1">
    <location>
        <begin position="89"/>
        <end position="202"/>
    </location>
</feature>
<evidence type="ECO:0000259" key="1">
    <source>
        <dbReference type="Pfam" id="PF04784"/>
    </source>
</evidence>
<name>A0ABV9TFQ5_9GAMM</name>